<dbReference type="EMBL" id="CATNWA010004985">
    <property type="protein sequence ID" value="CAI9549122.1"/>
    <property type="molecule type" value="Genomic_DNA"/>
</dbReference>
<evidence type="ECO:0000313" key="2">
    <source>
        <dbReference type="Proteomes" id="UP001162483"/>
    </source>
</evidence>
<sequence length="67" mass="7172">MNCSSPVPAALMQPQTMTLLPPCLTTNSGYDADHVLWLTMVKPVLSGTCPVLVTVLQLSFRVLGISL</sequence>
<comment type="caution">
    <text evidence="1">The sequence shown here is derived from an EMBL/GenBank/DDBJ whole genome shotgun (WGS) entry which is preliminary data.</text>
</comment>
<proteinExistence type="predicted"/>
<dbReference type="Proteomes" id="UP001162483">
    <property type="component" value="Unassembled WGS sequence"/>
</dbReference>
<accession>A0ABN9BPC0</accession>
<protein>
    <submittedName>
        <fullName evidence="1">Uncharacterized protein</fullName>
    </submittedName>
</protein>
<keyword evidence="2" id="KW-1185">Reference proteome</keyword>
<organism evidence="1 2">
    <name type="scientific">Staurois parvus</name>
    <dbReference type="NCBI Taxonomy" id="386267"/>
    <lineage>
        <taxon>Eukaryota</taxon>
        <taxon>Metazoa</taxon>
        <taxon>Chordata</taxon>
        <taxon>Craniata</taxon>
        <taxon>Vertebrata</taxon>
        <taxon>Euteleostomi</taxon>
        <taxon>Amphibia</taxon>
        <taxon>Batrachia</taxon>
        <taxon>Anura</taxon>
        <taxon>Neobatrachia</taxon>
        <taxon>Ranoidea</taxon>
        <taxon>Ranidae</taxon>
        <taxon>Staurois</taxon>
    </lineage>
</organism>
<reference evidence="1" key="1">
    <citation type="submission" date="2023-05" db="EMBL/GenBank/DDBJ databases">
        <authorList>
            <person name="Stuckert A."/>
        </authorList>
    </citation>
    <scope>NUCLEOTIDE SEQUENCE</scope>
</reference>
<evidence type="ECO:0000313" key="1">
    <source>
        <dbReference type="EMBL" id="CAI9549122.1"/>
    </source>
</evidence>
<name>A0ABN9BPC0_9NEOB</name>
<gene>
    <name evidence="1" type="ORF">SPARVUS_LOCUS3284882</name>
</gene>